<reference evidence="13 14" key="1">
    <citation type="journal article" date="2010" name="Stand. Genomic Sci.">
        <title>Complete genome sequence of Acetohalobium arabaticum type strain (Z-7288).</title>
        <authorList>
            <person name="Sikorski J."/>
            <person name="Lapidus A."/>
            <person name="Chertkov O."/>
            <person name="Lucas S."/>
            <person name="Copeland A."/>
            <person name="Glavina Del Rio T."/>
            <person name="Nolan M."/>
            <person name="Tice H."/>
            <person name="Cheng J.F."/>
            <person name="Han C."/>
            <person name="Brambilla E."/>
            <person name="Pitluck S."/>
            <person name="Liolios K."/>
            <person name="Ivanova N."/>
            <person name="Mavromatis K."/>
            <person name="Mikhailova N."/>
            <person name="Pati A."/>
            <person name="Bruce D."/>
            <person name="Detter C."/>
            <person name="Tapia R."/>
            <person name="Goodwin L."/>
            <person name="Chen A."/>
            <person name="Palaniappan K."/>
            <person name="Land M."/>
            <person name="Hauser L."/>
            <person name="Chang Y.J."/>
            <person name="Jeffries C.D."/>
            <person name="Rohde M."/>
            <person name="Goker M."/>
            <person name="Spring S."/>
            <person name="Woyke T."/>
            <person name="Bristow J."/>
            <person name="Eisen J.A."/>
            <person name="Markowitz V."/>
            <person name="Hugenholtz P."/>
            <person name="Kyrpides N.C."/>
            <person name="Klenk H.P."/>
        </authorList>
    </citation>
    <scope>NUCLEOTIDE SEQUENCE [LARGE SCALE GENOMIC DNA]</scope>
    <source>
        <strain evidence="14">ATCC 49924 / DSM 5501 / Z-7288</strain>
    </source>
</reference>
<dbReference type="NCBIfam" id="TIGR00277">
    <property type="entry name" value="HDIG"/>
    <property type="match status" value="1"/>
</dbReference>
<dbReference type="Gene3D" id="3.30.460.10">
    <property type="entry name" value="Beta Polymerase, domain 2"/>
    <property type="match status" value="1"/>
</dbReference>
<keyword evidence="6 13" id="KW-0548">Nucleotidyltransferase</keyword>
<dbReference type="RefSeq" id="WP_013278155.1">
    <property type="nucleotide sequence ID" value="NC_014378.1"/>
</dbReference>
<evidence type="ECO:0000256" key="10">
    <source>
        <dbReference type="ARBA" id="ARBA00022884"/>
    </source>
</evidence>
<comment type="similarity">
    <text evidence="2 11">Belongs to the tRNA nucleotidyltransferase/poly(A) polymerase family.</text>
</comment>
<evidence type="ECO:0000256" key="1">
    <source>
        <dbReference type="ARBA" id="ARBA00001946"/>
    </source>
</evidence>
<dbReference type="GO" id="GO:0000166">
    <property type="term" value="F:nucleotide binding"/>
    <property type="evidence" value="ECO:0007669"/>
    <property type="project" value="UniProtKB-KW"/>
</dbReference>
<gene>
    <name evidence="13" type="ordered locus">Acear_1189</name>
</gene>
<evidence type="ECO:0000256" key="9">
    <source>
        <dbReference type="ARBA" id="ARBA00022842"/>
    </source>
</evidence>
<dbReference type="CDD" id="cd05398">
    <property type="entry name" value="NT_ClassII-CCAase"/>
    <property type="match status" value="1"/>
</dbReference>
<keyword evidence="14" id="KW-1185">Reference proteome</keyword>
<dbReference type="GO" id="GO:0008033">
    <property type="term" value="P:tRNA processing"/>
    <property type="evidence" value="ECO:0007669"/>
    <property type="project" value="UniProtKB-KW"/>
</dbReference>
<dbReference type="InterPro" id="IPR003607">
    <property type="entry name" value="HD/PDEase_dom"/>
</dbReference>
<evidence type="ECO:0000313" key="13">
    <source>
        <dbReference type="EMBL" id="ADL12709.1"/>
    </source>
</evidence>
<evidence type="ECO:0000256" key="8">
    <source>
        <dbReference type="ARBA" id="ARBA00022741"/>
    </source>
</evidence>
<dbReference type="Gene3D" id="1.10.246.80">
    <property type="match status" value="1"/>
</dbReference>
<dbReference type="GO" id="GO:0016779">
    <property type="term" value="F:nucleotidyltransferase activity"/>
    <property type="evidence" value="ECO:0007669"/>
    <property type="project" value="UniProtKB-KW"/>
</dbReference>
<organism evidence="13 14">
    <name type="scientific">Acetohalobium arabaticum (strain ATCC 49924 / DSM 5501 / Z-7288)</name>
    <dbReference type="NCBI Taxonomy" id="574087"/>
    <lineage>
        <taxon>Bacteria</taxon>
        <taxon>Bacillati</taxon>
        <taxon>Bacillota</taxon>
        <taxon>Clostridia</taxon>
        <taxon>Halanaerobiales</taxon>
        <taxon>Halobacteroidaceae</taxon>
        <taxon>Acetohalobium</taxon>
    </lineage>
</organism>
<evidence type="ECO:0000256" key="11">
    <source>
        <dbReference type="RuleBase" id="RU003953"/>
    </source>
</evidence>
<dbReference type="InterPro" id="IPR006675">
    <property type="entry name" value="HDIG_dom"/>
</dbReference>
<dbReference type="InterPro" id="IPR032828">
    <property type="entry name" value="PolyA_RNA-bd"/>
</dbReference>
<keyword evidence="4 11" id="KW-0808">Transferase</keyword>
<accession>D9QQB8</accession>
<dbReference type="EMBL" id="CP002105">
    <property type="protein sequence ID" value="ADL12709.1"/>
    <property type="molecule type" value="Genomic_DNA"/>
</dbReference>
<dbReference type="KEGG" id="aar:Acear_1189"/>
<dbReference type="Pfam" id="PF12627">
    <property type="entry name" value="PolyA_pol_RNAbd"/>
    <property type="match status" value="1"/>
</dbReference>
<evidence type="ECO:0000259" key="12">
    <source>
        <dbReference type="SMART" id="SM00471"/>
    </source>
</evidence>
<keyword evidence="13" id="KW-0378">Hydrolase</keyword>
<evidence type="ECO:0000256" key="6">
    <source>
        <dbReference type="ARBA" id="ARBA00022695"/>
    </source>
</evidence>
<dbReference type="PANTHER" id="PTHR47545:SF2">
    <property type="entry name" value="CC-ADDING TRNA NUCLEOTIDYLTRANSFERASE"/>
    <property type="match status" value="1"/>
</dbReference>
<dbReference type="Proteomes" id="UP000001661">
    <property type="component" value="Chromosome"/>
</dbReference>
<evidence type="ECO:0000256" key="2">
    <source>
        <dbReference type="ARBA" id="ARBA00007265"/>
    </source>
</evidence>
<dbReference type="eggNOG" id="COG0617">
    <property type="taxonomic scope" value="Bacteria"/>
</dbReference>
<dbReference type="HOGENOM" id="CLU_015961_6_2_9"/>
<keyword evidence="7" id="KW-0479">Metal-binding</keyword>
<keyword evidence="8" id="KW-0547">Nucleotide-binding</keyword>
<dbReference type="InterPro" id="IPR050124">
    <property type="entry name" value="tRNA_CCA-adding_enzyme"/>
</dbReference>
<dbReference type="InterPro" id="IPR043519">
    <property type="entry name" value="NT_sf"/>
</dbReference>
<evidence type="ECO:0000256" key="4">
    <source>
        <dbReference type="ARBA" id="ARBA00022679"/>
    </source>
</evidence>
<dbReference type="GO" id="GO:0046872">
    <property type="term" value="F:metal ion binding"/>
    <property type="evidence" value="ECO:0007669"/>
    <property type="project" value="UniProtKB-KW"/>
</dbReference>
<dbReference type="AlphaFoldDB" id="D9QQB8"/>
<sequence>MEHLNYLVEILNQHNIKGYLVGGIIRDYLLEREIKDIDVAINDKVRIIARKFADLVTGGFVVLDKKRDTYRVVTEELNYDLAPIIGDSIYEDLLGRDFTINALASDIDGIDLDKDRGLSGEIIDPTGGRSDLKEKTIRAINKETFKEDPLRLLRGVRFRAELNFTINSKTEELMQKDSQLITEVASERIKEELLKIAAADKAADNLEYLEKKSGLLSYLIPEIKMMKKIGKCKYHKEDVWTHSLYTVEQLEELLRDVFWSKQVSNDQIPLLKLAALFHDIGKLWTEEMIDGEVHFYGHHKEGAKKIVPILRQLTFSRRKIKYIKRLIRYHMRPLSLYSADNLTQKGKYRFFRAAKGVVGDVCLLAAADILATKLWNERREEIADNLDFIKELISDTEKMKKRTSKLLLTGYDVMELLNIEEGPQVGRILDKIREAQAQGKIENRTEAVEYLKKLKNKFNYTEVIHRKSD</sequence>
<keyword evidence="5" id="KW-0819">tRNA processing</keyword>
<dbReference type="Pfam" id="PF01743">
    <property type="entry name" value="PolyA_pol"/>
    <property type="match status" value="2"/>
</dbReference>
<comment type="cofactor">
    <cofactor evidence="1">
        <name>Mg(2+)</name>
        <dbReference type="ChEBI" id="CHEBI:18420"/>
    </cofactor>
</comment>
<protein>
    <submittedName>
        <fullName evidence="13">Polynucleotide adenylyltransferase/metal dependent phosphohydrolase</fullName>
    </submittedName>
</protein>
<feature type="domain" description="HD/PDEase" evidence="12">
    <location>
        <begin position="235"/>
        <end position="382"/>
    </location>
</feature>
<evidence type="ECO:0000313" key="14">
    <source>
        <dbReference type="Proteomes" id="UP000001661"/>
    </source>
</evidence>
<dbReference type="SUPFAM" id="SSF81301">
    <property type="entry name" value="Nucleotidyltransferase"/>
    <property type="match status" value="1"/>
</dbReference>
<dbReference type="SUPFAM" id="SSF81891">
    <property type="entry name" value="Poly A polymerase C-terminal region-like"/>
    <property type="match status" value="1"/>
</dbReference>
<dbReference type="PANTHER" id="PTHR47545">
    <property type="entry name" value="MULTIFUNCTIONAL CCA PROTEIN"/>
    <property type="match status" value="1"/>
</dbReference>
<dbReference type="InterPro" id="IPR002646">
    <property type="entry name" value="PolA_pol_head_dom"/>
</dbReference>
<dbReference type="GO" id="GO:0016787">
    <property type="term" value="F:hydrolase activity"/>
    <property type="evidence" value="ECO:0007669"/>
    <property type="project" value="UniProtKB-KW"/>
</dbReference>
<name>D9QQB8_ACEAZ</name>
<dbReference type="SMART" id="SM00471">
    <property type="entry name" value="HDc"/>
    <property type="match status" value="1"/>
</dbReference>
<evidence type="ECO:0000256" key="7">
    <source>
        <dbReference type="ARBA" id="ARBA00022723"/>
    </source>
</evidence>
<dbReference type="InterPro" id="IPR006674">
    <property type="entry name" value="HD_domain"/>
</dbReference>
<keyword evidence="9" id="KW-0460">Magnesium</keyword>
<dbReference type="Pfam" id="PF01966">
    <property type="entry name" value="HD"/>
    <property type="match status" value="1"/>
</dbReference>
<keyword evidence="10 11" id="KW-0694">RNA-binding</keyword>
<dbReference type="STRING" id="574087.Acear_1189"/>
<proteinExistence type="inferred from homology"/>
<dbReference type="CDD" id="cd00077">
    <property type="entry name" value="HDc"/>
    <property type="match status" value="1"/>
</dbReference>
<dbReference type="GO" id="GO:0000049">
    <property type="term" value="F:tRNA binding"/>
    <property type="evidence" value="ECO:0007669"/>
    <property type="project" value="UniProtKB-KW"/>
</dbReference>
<keyword evidence="3" id="KW-0820">tRNA-binding</keyword>
<dbReference type="OrthoDB" id="9805698at2"/>
<evidence type="ECO:0000256" key="3">
    <source>
        <dbReference type="ARBA" id="ARBA00022555"/>
    </source>
</evidence>
<evidence type="ECO:0000256" key="5">
    <source>
        <dbReference type="ARBA" id="ARBA00022694"/>
    </source>
</evidence>
<dbReference type="Gene3D" id="1.10.3090.10">
    <property type="entry name" value="cca-adding enzyme, domain 2"/>
    <property type="match status" value="1"/>
</dbReference>